<evidence type="ECO:0000313" key="2">
    <source>
        <dbReference type="Proteomes" id="UP000828390"/>
    </source>
</evidence>
<sequence>MYYGLHQQNDYLLLGNVNTAYCRVSGVNVLSQRVVKEAIDMRALKPALNKDGSRYQLSHTWDSTLTSLTPTISGVNVSQH</sequence>
<reference evidence="1" key="2">
    <citation type="submission" date="2020-11" db="EMBL/GenBank/DDBJ databases">
        <authorList>
            <person name="McCartney M.A."/>
            <person name="Auch B."/>
            <person name="Kono T."/>
            <person name="Mallez S."/>
            <person name="Becker A."/>
            <person name="Gohl D.M."/>
            <person name="Silverstein K.A.T."/>
            <person name="Koren S."/>
            <person name="Bechman K.B."/>
            <person name="Herman A."/>
            <person name="Abrahante J.E."/>
            <person name="Garbe J."/>
        </authorList>
    </citation>
    <scope>NUCLEOTIDE SEQUENCE</scope>
    <source>
        <strain evidence="1">Duluth1</strain>
        <tissue evidence="1">Whole animal</tissue>
    </source>
</reference>
<accession>A0A9D4RU31</accession>
<organism evidence="1 2">
    <name type="scientific">Dreissena polymorpha</name>
    <name type="common">Zebra mussel</name>
    <name type="synonym">Mytilus polymorpha</name>
    <dbReference type="NCBI Taxonomy" id="45954"/>
    <lineage>
        <taxon>Eukaryota</taxon>
        <taxon>Metazoa</taxon>
        <taxon>Spiralia</taxon>
        <taxon>Lophotrochozoa</taxon>
        <taxon>Mollusca</taxon>
        <taxon>Bivalvia</taxon>
        <taxon>Autobranchia</taxon>
        <taxon>Heteroconchia</taxon>
        <taxon>Euheterodonta</taxon>
        <taxon>Imparidentia</taxon>
        <taxon>Neoheterodontei</taxon>
        <taxon>Myida</taxon>
        <taxon>Dreissenoidea</taxon>
        <taxon>Dreissenidae</taxon>
        <taxon>Dreissena</taxon>
    </lineage>
</organism>
<proteinExistence type="predicted"/>
<dbReference type="AlphaFoldDB" id="A0A9D4RU31"/>
<reference evidence="1" key="1">
    <citation type="journal article" date="2019" name="bioRxiv">
        <title>The Genome of the Zebra Mussel, Dreissena polymorpha: A Resource for Invasive Species Research.</title>
        <authorList>
            <person name="McCartney M.A."/>
            <person name="Auch B."/>
            <person name="Kono T."/>
            <person name="Mallez S."/>
            <person name="Zhang Y."/>
            <person name="Obille A."/>
            <person name="Becker A."/>
            <person name="Abrahante J.E."/>
            <person name="Garbe J."/>
            <person name="Badalamenti J.P."/>
            <person name="Herman A."/>
            <person name="Mangelson H."/>
            <person name="Liachko I."/>
            <person name="Sullivan S."/>
            <person name="Sone E.D."/>
            <person name="Koren S."/>
            <person name="Silverstein K.A.T."/>
            <person name="Beckman K.B."/>
            <person name="Gohl D.M."/>
        </authorList>
    </citation>
    <scope>NUCLEOTIDE SEQUENCE</scope>
    <source>
        <strain evidence="1">Duluth1</strain>
        <tissue evidence="1">Whole animal</tissue>
    </source>
</reference>
<gene>
    <name evidence="1" type="ORF">DPMN_005067</name>
</gene>
<dbReference type="EMBL" id="JAIWYP010000001">
    <property type="protein sequence ID" value="KAH3881144.1"/>
    <property type="molecule type" value="Genomic_DNA"/>
</dbReference>
<comment type="caution">
    <text evidence="1">The sequence shown here is derived from an EMBL/GenBank/DDBJ whole genome shotgun (WGS) entry which is preliminary data.</text>
</comment>
<evidence type="ECO:0000313" key="1">
    <source>
        <dbReference type="EMBL" id="KAH3881144.1"/>
    </source>
</evidence>
<keyword evidence="2" id="KW-1185">Reference proteome</keyword>
<dbReference type="Proteomes" id="UP000828390">
    <property type="component" value="Unassembled WGS sequence"/>
</dbReference>
<protein>
    <submittedName>
        <fullName evidence="1">Uncharacterized protein</fullName>
    </submittedName>
</protein>
<name>A0A9D4RU31_DREPO</name>